<sequence length="393" mass="42020">MTSDKSRKRDIRRRMQQHNEPYAEAARRLAEQDAPPILADDVPAARVPAPVAMMLARHLDAATHHIGRAERLARGHGVSAFAEGDSLRDKPSGPLAEIADAATYDLHRLVDWAGRTAHESGAVPAVPSPWGDATPSQRQAYEILYPERHHWCASPGGVLPGPGERPRDDNGRMVTHSLPGPVTGDRLSLRASGQSVVRVGDVAPGTPAAPIWDAAERLERYACEWMNRGGDSPADLAAALDGLEEVAERLQSVLGSVTAEIERRYADGCLEGGDHVGLAAQGGQADEAARTLHRRIYAMRHAMTGAAAALPPARPGTVPPHIAGPMDGKTLAEVRAELGDEVFMQRQVGKTRPGDDRQTTALARILTWMHVKGASVYDAPAHAKTDAAARLTG</sequence>
<reference evidence="2 3" key="1">
    <citation type="submission" date="2023-07" db="EMBL/GenBank/DDBJ databases">
        <title>Sequencing the genomes of 1000 actinobacteria strains.</title>
        <authorList>
            <person name="Klenk H.-P."/>
        </authorList>
    </citation>
    <scope>NUCLEOTIDE SEQUENCE [LARGE SCALE GENOMIC DNA]</scope>
    <source>
        <strain evidence="2 3">DSM 46740</strain>
    </source>
</reference>
<dbReference type="RefSeq" id="WP_307569186.1">
    <property type="nucleotide sequence ID" value="NZ_JAUSQU010000002.1"/>
</dbReference>
<gene>
    <name evidence="2" type="ORF">J2853_009550</name>
</gene>
<keyword evidence="3" id="KW-1185">Reference proteome</keyword>
<evidence type="ECO:0000313" key="3">
    <source>
        <dbReference type="Proteomes" id="UP001225356"/>
    </source>
</evidence>
<accession>A0ABT9QWD2</accession>
<protein>
    <submittedName>
        <fullName evidence="2">Uncharacterized protein</fullName>
    </submittedName>
</protein>
<proteinExistence type="predicted"/>
<name>A0ABT9QWD2_9ACTN</name>
<evidence type="ECO:0000313" key="2">
    <source>
        <dbReference type="EMBL" id="MDP9850254.1"/>
    </source>
</evidence>
<dbReference type="EMBL" id="JAUSQU010000002">
    <property type="protein sequence ID" value="MDP9850254.1"/>
    <property type="molecule type" value="Genomic_DNA"/>
</dbReference>
<feature type="region of interest" description="Disordered" evidence="1">
    <location>
        <begin position="1"/>
        <end position="22"/>
    </location>
</feature>
<evidence type="ECO:0000256" key="1">
    <source>
        <dbReference type="SAM" id="MobiDB-lite"/>
    </source>
</evidence>
<dbReference type="Proteomes" id="UP001225356">
    <property type="component" value="Unassembled WGS sequence"/>
</dbReference>
<comment type="caution">
    <text evidence="2">The sequence shown here is derived from an EMBL/GenBank/DDBJ whole genome shotgun (WGS) entry which is preliminary data.</text>
</comment>
<organism evidence="2 3">
    <name type="scientific">Streptosporangium lutulentum</name>
    <dbReference type="NCBI Taxonomy" id="1461250"/>
    <lineage>
        <taxon>Bacteria</taxon>
        <taxon>Bacillati</taxon>
        <taxon>Actinomycetota</taxon>
        <taxon>Actinomycetes</taxon>
        <taxon>Streptosporangiales</taxon>
        <taxon>Streptosporangiaceae</taxon>
        <taxon>Streptosporangium</taxon>
    </lineage>
</organism>